<proteinExistence type="inferred from homology"/>
<keyword evidence="6 8" id="KW-0472">Membrane</keyword>
<comment type="similarity">
    <text evidence="2">Belongs to the major facilitator superfamily. Nitrate/nitrite porter (TC 2.A.1.8) family.</text>
</comment>
<dbReference type="FunFam" id="1.20.1250.20:FF:000048">
    <property type="entry name" value="High affinity nitrate transporter"/>
    <property type="match status" value="1"/>
</dbReference>
<evidence type="ECO:0000256" key="1">
    <source>
        <dbReference type="ARBA" id="ARBA00004127"/>
    </source>
</evidence>
<evidence type="ECO:0000256" key="7">
    <source>
        <dbReference type="ARBA" id="ARBA00054186"/>
    </source>
</evidence>
<dbReference type="Proteomes" id="UP000604825">
    <property type="component" value="Unassembled WGS sequence"/>
</dbReference>
<evidence type="ECO:0000256" key="6">
    <source>
        <dbReference type="ARBA" id="ARBA00023136"/>
    </source>
</evidence>
<comment type="caution">
    <text evidence="9">The sequence shown here is derived from an EMBL/GenBank/DDBJ whole genome shotgun (WGS) entry which is preliminary data.</text>
</comment>
<dbReference type="GO" id="GO:0012505">
    <property type="term" value="C:endomembrane system"/>
    <property type="evidence" value="ECO:0007669"/>
    <property type="project" value="UniProtKB-SubCell"/>
</dbReference>
<name>A0A811PV23_9POAL</name>
<dbReference type="CDD" id="cd17341">
    <property type="entry name" value="MFS_NRT2_like"/>
    <property type="match status" value="1"/>
</dbReference>
<dbReference type="InterPro" id="IPR011701">
    <property type="entry name" value="MFS"/>
</dbReference>
<dbReference type="InterPro" id="IPR036259">
    <property type="entry name" value="MFS_trans_sf"/>
</dbReference>
<feature type="transmembrane region" description="Helical" evidence="8">
    <location>
        <begin position="72"/>
        <end position="93"/>
    </location>
</feature>
<dbReference type="AlphaFoldDB" id="A0A811PV23"/>
<evidence type="ECO:0000256" key="8">
    <source>
        <dbReference type="SAM" id="Phobius"/>
    </source>
</evidence>
<evidence type="ECO:0000256" key="2">
    <source>
        <dbReference type="ARBA" id="ARBA00008432"/>
    </source>
</evidence>
<comment type="subcellular location">
    <subcellularLocation>
        <location evidence="1">Endomembrane system</location>
        <topology evidence="1">Multi-pass membrane protein</topology>
    </subcellularLocation>
</comment>
<feature type="transmembrane region" description="Helical" evidence="8">
    <location>
        <begin position="365"/>
        <end position="383"/>
    </location>
</feature>
<dbReference type="FunFam" id="1.20.1250.20:FF:000053">
    <property type="entry name" value="Nitrate transporter 2.1"/>
    <property type="match status" value="1"/>
</dbReference>
<dbReference type="Pfam" id="PF07690">
    <property type="entry name" value="MFS_1"/>
    <property type="match status" value="1"/>
</dbReference>
<comment type="function">
    <text evidence="7">Involved in nitrate transport, but does not seem to be able to mediate transport by its own. Acts as a dual component transporter with NAR2.1. Imports nitrate with high affinity when expressed with NAR2.1 in a heterologous system (Xenopus oocytes).</text>
</comment>
<reference evidence="9" key="1">
    <citation type="submission" date="2020-10" db="EMBL/GenBank/DDBJ databases">
        <authorList>
            <person name="Han B."/>
            <person name="Lu T."/>
            <person name="Zhao Q."/>
            <person name="Huang X."/>
            <person name="Zhao Y."/>
        </authorList>
    </citation>
    <scope>NUCLEOTIDE SEQUENCE</scope>
</reference>
<accession>A0A811PV23</accession>
<dbReference type="PANTHER" id="PTHR23515">
    <property type="entry name" value="HIGH-AFFINITY NITRATE TRANSPORTER 2.3"/>
    <property type="match status" value="1"/>
</dbReference>
<feature type="transmembrane region" description="Helical" evidence="8">
    <location>
        <begin position="132"/>
        <end position="153"/>
    </location>
</feature>
<feature type="transmembrane region" description="Helical" evidence="8">
    <location>
        <begin position="423"/>
        <end position="443"/>
    </location>
</feature>
<feature type="transmembrane region" description="Helical" evidence="8">
    <location>
        <begin position="160"/>
        <end position="180"/>
    </location>
</feature>
<evidence type="ECO:0000256" key="5">
    <source>
        <dbReference type="ARBA" id="ARBA00023063"/>
    </source>
</evidence>
<evidence type="ECO:0000256" key="3">
    <source>
        <dbReference type="ARBA" id="ARBA00022692"/>
    </source>
</evidence>
<feature type="transmembrane region" description="Helical" evidence="8">
    <location>
        <begin position="395"/>
        <end position="416"/>
    </location>
</feature>
<sequence length="540" mass="57681">MMASDVPGSSLHGVTAREPAFAFAFSTEEVPAEEDAAAAAGKSFDLPVDSEHKAKSIRLLSFANPHMRTFHLSWMSFFTCVVSTFAAAPLIPIIRENLGLTKADIGNAGVASVSGAIFSRLAMGAVCDLLGPRYGCAFVVMLAAPPVFCMAIIDSAAGYVVCRFLIGFSLATFVSCQYWTSTMFNIKIIGTVNALASGWGDMGGGATQLIMPFVYEGILRCGATPFAAWRIAYFVPGLMHVAVGILVLTTGQDLPDGNLRSLRKQQGEGGGDASCCRRDSFSKVLWHAVANYRTWVFVFVYGYSMGVQLTTNNIISEFFYDQFELDIRVAGIIAACFGMANLVSRPLGGVLSDVGARYWGMRARLWNIWILQTAGGAFCLWLGRASSLPASVTAMVLFSFCAQAACGATFGVIPFVSRRSLGVISGLTGAGGNVGAGLTQLLFFTTSSYSTGKGIQNMGIMSMACTLPLVLVHFPQWGSMLLPPSADADEESYYAAEWSEEEKSVGRHSASLKFAENCRSERGRRNAVAVLTAAATPEHV</sequence>
<feature type="transmembrane region" description="Helical" evidence="8">
    <location>
        <begin position="455"/>
        <end position="474"/>
    </location>
</feature>
<keyword evidence="3 8" id="KW-0812">Transmembrane</keyword>
<dbReference type="GO" id="GO:0015112">
    <property type="term" value="F:nitrate transmembrane transporter activity"/>
    <property type="evidence" value="ECO:0007669"/>
    <property type="project" value="InterPro"/>
</dbReference>
<evidence type="ECO:0000313" key="9">
    <source>
        <dbReference type="EMBL" id="CAD6248455.1"/>
    </source>
</evidence>
<keyword evidence="10" id="KW-1185">Reference proteome</keyword>
<feature type="transmembrane region" description="Helical" evidence="8">
    <location>
        <begin position="231"/>
        <end position="251"/>
    </location>
</feature>
<dbReference type="Gene3D" id="1.20.1250.20">
    <property type="entry name" value="MFS general substrate transporter like domains"/>
    <property type="match status" value="2"/>
</dbReference>
<protein>
    <submittedName>
        <fullName evidence="9">Uncharacterized protein</fullName>
    </submittedName>
</protein>
<evidence type="ECO:0000313" key="10">
    <source>
        <dbReference type="Proteomes" id="UP000604825"/>
    </source>
</evidence>
<dbReference type="GO" id="GO:0042128">
    <property type="term" value="P:nitrate assimilation"/>
    <property type="evidence" value="ECO:0007669"/>
    <property type="project" value="UniProtKB-KW"/>
</dbReference>
<dbReference type="OrthoDB" id="434240at2759"/>
<gene>
    <name evidence="9" type="ORF">NCGR_LOCUS32585</name>
</gene>
<feature type="transmembrane region" description="Helical" evidence="8">
    <location>
        <begin position="284"/>
        <end position="305"/>
    </location>
</feature>
<evidence type="ECO:0000256" key="4">
    <source>
        <dbReference type="ARBA" id="ARBA00022989"/>
    </source>
</evidence>
<keyword evidence="4 8" id="KW-1133">Transmembrane helix</keyword>
<keyword evidence="5" id="KW-0534">Nitrate assimilation</keyword>
<dbReference type="SUPFAM" id="SSF103473">
    <property type="entry name" value="MFS general substrate transporter"/>
    <property type="match status" value="1"/>
</dbReference>
<dbReference type="InterPro" id="IPR044772">
    <property type="entry name" value="NO3_transporter"/>
</dbReference>
<organism evidence="9 10">
    <name type="scientific">Miscanthus lutarioriparius</name>
    <dbReference type="NCBI Taxonomy" id="422564"/>
    <lineage>
        <taxon>Eukaryota</taxon>
        <taxon>Viridiplantae</taxon>
        <taxon>Streptophyta</taxon>
        <taxon>Embryophyta</taxon>
        <taxon>Tracheophyta</taxon>
        <taxon>Spermatophyta</taxon>
        <taxon>Magnoliopsida</taxon>
        <taxon>Liliopsida</taxon>
        <taxon>Poales</taxon>
        <taxon>Poaceae</taxon>
        <taxon>PACMAD clade</taxon>
        <taxon>Panicoideae</taxon>
        <taxon>Andropogonodae</taxon>
        <taxon>Andropogoneae</taxon>
        <taxon>Saccharinae</taxon>
        <taxon>Miscanthus</taxon>
    </lineage>
</organism>
<dbReference type="EMBL" id="CAJGYO010000007">
    <property type="protein sequence ID" value="CAD6248455.1"/>
    <property type="molecule type" value="Genomic_DNA"/>
</dbReference>
<feature type="transmembrane region" description="Helical" evidence="8">
    <location>
        <begin position="325"/>
        <end position="344"/>
    </location>
</feature>